<keyword evidence="8" id="KW-1185">Reference proteome</keyword>
<feature type="domain" description="Phosphotyrosine protein phosphatase I" evidence="6">
    <location>
        <begin position="1"/>
        <end position="150"/>
    </location>
</feature>
<dbReference type="PATRIC" id="fig|659018.3.peg.2643"/>
<dbReference type="RefSeq" id="WP_057641663.1">
    <property type="nucleotide sequence ID" value="NZ_LDJP01000077.1"/>
</dbReference>
<evidence type="ECO:0000256" key="5">
    <source>
        <dbReference type="PIRSR" id="PIRSR617867-1"/>
    </source>
</evidence>
<dbReference type="STRING" id="659018.ABB34_12525"/>
<reference evidence="7 8" key="1">
    <citation type="submission" date="2015-05" db="EMBL/GenBank/DDBJ databases">
        <title>Genome sequencing and analysis of members of genus Stenotrophomonas.</title>
        <authorList>
            <person name="Patil P.P."/>
            <person name="Midha S."/>
            <person name="Patil P.B."/>
        </authorList>
    </citation>
    <scope>NUCLEOTIDE SEQUENCE [LARGE SCALE GENOMIC DNA]</scope>
    <source>
        <strain evidence="7 8">JCM 16244</strain>
    </source>
</reference>
<keyword evidence="4" id="KW-0904">Protein phosphatase</keyword>
<name>A0A0R0DMB2_9GAMM</name>
<dbReference type="InterPro" id="IPR017867">
    <property type="entry name" value="Tyr_phospatase_low_mol_wt"/>
</dbReference>
<dbReference type="CDD" id="cd16343">
    <property type="entry name" value="LMWPTP"/>
    <property type="match status" value="1"/>
</dbReference>
<evidence type="ECO:0000256" key="2">
    <source>
        <dbReference type="ARBA" id="ARBA00013064"/>
    </source>
</evidence>
<dbReference type="Proteomes" id="UP000050940">
    <property type="component" value="Unassembled WGS sequence"/>
</dbReference>
<comment type="caution">
    <text evidence="7">The sequence shown here is derived from an EMBL/GenBank/DDBJ whole genome shotgun (WGS) entry which is preliminary data.</text>
</comment>
<dbReference type="SUPFAM" id="SSF52788">
    <property type="entry name" value="Phosphotyrosine protein phosphatases I"/>
    <property type="match status" value="1"/>
</dbReference>
<evidence type="ECO:0000313" key="7">
    <source>
        <dbReference type="EMBL" id="KRG83193.1"/>
    </source>
</evidence>
<dbReference type="PANTHER" id="PTHR11717:SF7">
    <property type="entry name" value="LOW MOLECULAR WEIGHT PHOSPHOTYROSINE PROTEIN PHOSPHATASE"/>
    <property type="match status" value="1"/>
</dbReference>
<dbReference type="PANTHER" id="PTHR11717">
    <property type="entry name" value="LOW MOLECULAR WEIGHT PROTEIN TYROSINE PHOSPHATASE"/>
    <property type="match status" value="1"/>
</dbReference>
<keyword evidence="3" id="KW-0378">Hydrolase</keyword>
<evidence type="ECO:0000256" key="3">
    <source>
        <dbReference type="ARBA" id="ARBA00022801"/>
    </source>
</evidence>
<feature type="active site" description="Nucleophile" evidence="5">
    <location>
        <position position="7"/>
    </location>
</feature>
<accession>A0A0R0DMB2</accession>
<evidence type="ECO:0000256" key="4">
    <source>
        <dbReference type="ARBA" id="ARBA00022912"/>
    </source>
</evidence>
<feature type="active site" description="Proton donor" evidence="5">
    <location>
        <position position="124"/>
    </location>
</feature>
<dbReference type="EC" id="3.1.3.48" evidence="2"/>
<feature type="active site" description="Nucleophile" evidence="5">
    <location>
        <position position="13"/>
    </location>
</feature>
<gene>
    <name evidence="7" type="ORF">ABB34_12525</name>
</gene>
<comment type="similarity">
    <text evidence="1">Belongs to the low molecular weight phosphotyrosine protein phosphatase family.</text>
</comment>
<evidence type="ECO:0000256" key="1">
    <source>
        <dbReference type="ARBA" id="ARBA00011063"/>
    </source>
</evidence>
<dbReference type="OrthoDB" id="9784339at2"/>
<evidence type="ECO:0000313" key="8">
    <source>
        <dbReference type="Proteomes" id="UP000050940"/>
    </source>
</evidence>
<dbReference type="InterPro" id="IPR023485">
    <property type="entry name" value="Ptyr_pPase"/>
</dbReference>
<proteinExistence type="inferred from homology"/>
<dbReference type="PRINTS" id="PR00719">
    <property type="entry name" value="LMWPTPASE"/>
</dbReference>
<organism evidence="7 8">
    <name type="scientific">Stenotrophomonas daejeonensis</name>
    <dbReference type="NCBI Taxonomy" id="659018"/>
    <lineage>
        <taxon>Bacteria</taxon>
        <taxon>Pseudomonadati</taxon>
        <taxon>Pseudomonadota</taxon>
        <taxon>Gammaproteobacteria</taxon>
        <taxon>Lysobacterales</taxon>
        <taxon>Lysobacteraceae</taxon>
        <taxon>Stenotrophomonas</taxon>
    </lineage>
</organism>
<dbReference type="SMART" id="SM00226">
    <property type="entry name" value="LMWPc"/>
    <property type="match status" value="1"/>
</dbReference>
<dbReference type="InterPro" id="IPR050438">
    <property type="entry name" value="LMW_PTPase"/>
</dbReference>
<dbReference type="GO" id="GO:0004725">
    <property type="term" value="F:protein tyrosine phosphatase activity"/>
    <property type="evidence" value="ECO:0007669"/>
    <property type="project" value="UniProtKB-EC"/>
</dbReference>
<sequence length="162" mass="17407">MKLLVICLGNICRSPMGEGALRARLAASPLAGRVEVDSAGTSGWHRGQAPDPRAIACAARHGVDIAGLRARPLQHKDFRHFDYILCADARNLDDARVLAPPDAHDRAVLWLPWAGIAGTSEVPDPWYGDEADFEHSWALLDAAAQATVRRLADTVESGIIGP</sequence>
<dbReference type="EMBL" id="LDJP01000077">
    <property type="protein sequence ID" value="KRG83193.1"/>
    <property type="molecule type" value="Genomic_DNA"/>
</dbReference>
<protein>
    <recommendedName>
        <fullName evidence="2">protein-tyrosine-phosphatase</fullName>
        <ecNumber evidence="2">3.1.3.48</ecNumber>
    </recommendedName>
</protein>
<dbReference type="Gene3D" id="3.40.50.2300">
    <property type="match status" value="1"/>
</dbReference>
<dbReference type="Pfam" id="PF01451">
    <property type="entry name" value="LMWPc"/>
    <property type="match status" value="1"/>
</dbReference>
<dbReference type="InterPro" id="IPR036196">
    <property type="entry name" value="Ptyr_pPase_sf"/>
</dbReference>
<dbReference type="AlphaFoldDB" id="A0A0R0DMB2"/>
<evidence type="ECO:0000259" key="6">
    <source>
        <dbReference type="SMART" id="SM00226"/>
    </source>
</evidence>